<keyword evidence="2" id="KW-1185">Reference proteome</keyword>
<reference evidence="1 2" key="1">
    <citation type="submission" date="2018-12" db="EMBL/GenBank/DDBJ databases">
        <title>Marinifilum JC070 sp. nov., a marine bacterium isolated from Yongle Blue Hole in the South China Sea.</title>
        <authorList>
            <person name="Fu T."/>
        </authorList>
    </citation>
    <scope>NUCLEOTIDE SEQUENCE [LARGE SCALE GENOMIC DNA]</scope>
    <source>
        <strain evidence="1 2">JC070</strain>
    </source>
</reference>
<name>A0ABX1WX40_9BACT</name>
<accession>A0ABX1WX40</accession>
<organism evidence="1 2">
    <name type="scientific">Marinifilum caeruleilacunae</name>
    <dbReference type="NCBI Taxonomy" id="2499076"/>
    <lineage>
        <taxon>Bacteria</taxon>
        <taxon>Pseudomonadati</taxon>
        <taxon>Bacteroidota</taxon>
        <taxon>Bacteroidia</taxon>
        <taxon>Marinilabiliales</taxon>
        <taxon>Marinifilaceae</taxon>
    </lineage>
</organism>
<protein>
    <recommendedName>
        <fullName evidence="3">Sigma-70 family RNA polymerase sigma factor</fullName>
    </recommendedName>
</protein>
<dbReference type="Proteomes" id="UP000732105">
    <property type="component" value="Unassembled WGS sequence"/>
</dbReference>
<dbReference type="RefSeq" id="WP_171595961.1">
    <property type="nucleotide sequence ID" value="NZ_RZNH01000021.1"/>
</dbReference>
<proteinExistence type="predicted"/>
<sequence>MDQKDFDKIRKIKKEHREAYSPWNREADDELINLFFDGVPVGEMAVKLKRTKGAVRARIRKMELSKIKKK</sequence>
<gene>
    <name evidence="1" type="ORF">ELS83_12735</name>
</gene>
<evidence type="ECO:0000313" key="2">
    <source>
        <dbReference type="Proteomes" id="UP000732105"/>
    </source>
</evidence>
<comment type="caution">
    <text evidence="1">The sequence shown here is derived from an EMBL/GenBank/DDBJ whole genome shotgun (WGS) entry which is preliminary data.</text>
</comment>
<evidence type="ECO:0008006" key="3">
    <source>
        <dbReference type="Google" id="ProtNLM"/>
    </source>
</evidence>
<dbReference type="EMBL" id="RZNH01000021">
    <property type="protein sequence ID" value="NOU60689.1"/>
    <property type="molecule type" value="Genomic_DNA"/>
</dbReference>
<evidence type="ECO:0000313" key="1">
    <source>
        <dbReference type="EMBL" id="NOU60689.1"/>
    </source>
</evidence>